<dbReference type="RefSeq" id="WP_155342184.1">
    <property type="nucleotide sequence ID" value="NZ_BAAABN010000100.1"/>
</dbReference>
<proteinExistence type="predicted"/>
<dbReference type="Proteomes" id="UP000334990">
    <property type="component" value="Unassembled WGS sequence"/>
</dbReference>
<name>A0A5M3WGN5_9ACTN</name>
<accession>A0A5M3WGN5</accession>
<reference evidence="1 2" key="1">
    <citation type="submission" date="2019-10" db="EMBL/GenBank/DDBJ databases">
        <title>Whole genome shotgun sequence of Acrocarpospora corrugata NBRC 13972.</title>
        <authorList>
            <person name="Ichikawa N."/>
            <person name="Kimura A."/>
            <person name="Kitahashi Y."/>
            <person name="Komaki H."/>
            <person name="Oguchi A."/>
        </authorList>
    </citation>
    <scope>NUCLEOTIDE SEQUENCE [LARGE SCALE GENOMIC DNA]</scope>
    <source>
        <strain evidence="1 2">NBRC 13972</strain>
    </source>
</reference>
<gene>
    <name evidence="1" type="ORF">Acor_83420</name>
</gene>
<evidence type="ECO:0000313" key="2">
    <source>
        <dbReference type="Proteomes" id="UP000334990"/>
    </source>
</evidence>
<sequence>MRKSQVTKLVAAAREHDQLARQKGYRADSESDRAMAIYQAARRNASPEELRAFERIYL</sequence>
<organism evidence="1 2">
    <name type="scientific">Acrocarpospora corrugata</name>
    <dbReference type="NCBI Taxonomy" id="35763"/>
    <lineage>
        <taxon>Bacteria</taxon>
        <taxon>Bacillati</taxon>
        <taxon>Actinomycetota</taxon>
        <taxon>Actinomycetes</taxon>
        <taxon>Streptosporangiales</taxon>
        <taxon>Streptosporangiaceae</taxon>
        <taxon>Acrocarpospora</taxon>
    </lineage>
</organism>
<evidence type="ECO:0000313" key="1">
    <source>
        <dbReference type="EMBL" id="GES06273.1"/>
    </source>
</evidence>
<dbReference type="AlphaFoldDB" id="A0A5M3WGN5"/>
<comment type="caution">
    <text evidence="1">The sequence shown here is derived from an EMBL/GenBank/DDBJ whole genome shotgun (WGS) entry which is preliminary data.</text>
</comment>
<dbReference type="EMBL" id="BLAD01000144">
    <property type="protein sequence ID" value="GES06273.1"/>
    <property type="molecule type" value="Genomic_DNA"/>
</dbReference>
<keyword evidence="2" id="KW-1185">Reference proteome</keyword>
<protein>
    <submittedName>
        <fullName evidence="1">Uncharacterized protein</fullName>
    </submittedName>
</protein>